<dbReference type="InterPro" id="IPR000843">
    <property type="entry name" value="HTH_LacI"/>
</dbReference>
<dbReference type="GO" id="GO:0000976">
    <property type="term" value="F:transcription cis-regulatory region binding"/>
    <property type="evidence" value="ECO:0007669"/>
    <property type="project" value="TreeGrafter"/>
</dbReference>
<dbReference type="PANTHER" id="PTHR30146">
    <property type="entry name" value="LACI-RELATED TRANSCRIPTIONAL REPRESSOR"/>
    <property type="match status" value="1"/>
</dbReference>
<dbReference type="Proteomes" id="UP000198556">
    <property type="component" value="Unassembled WGS sequence"/>
</dbReference>
<gene>
    <name evidence="5" type="ORF">SAMN05421767_10381</name>
</gene>
<dbReference type="STRING" id="137733.SAMN05421767_10381"/>
<dbReference type="InterPro" id="IPR010982">
    <property type="entry name" value="Lambda_DNA-bd_dom_sf"/>
</dbReference>
<sequence length="690" mass="79599">MVTIKDIAKIAGVSHGTVSNVLNHRGNVSSEKIKIVEETAKKLGYQLNIQAQSLRKGSSPRICVFIPFNLRSTYKEFYAGIYNTLVDSRYDLELIYVQDVLDCKSQLEKEFATKPVATLFLGFLPEHHVLDFVPNEIILMVIDYYQEIANPKVIPLNFNMEQIKTDIRDYLKQHQLEHVLIISHKQPQKGVFAKKLATALANNCQISTYTLEQEHSILRLFQQMNNIHHFDLIICMEYEIKSELLKIFRWFESEQIPNILTFDSKQFFRDTNDYYELDYKNLGFKIGKKIIQKKLKRMKPQVITPDGIIQPIQIGVVDEAKEIKILSLKSPTSAAIKMVSNKFSTETNIKVIVDELDAKDLYYKLLNQEEVIEEYDLIRVDVSSLPQVAADLFIALDQEPSITEILNNIEEEVLEEYIKVNQSVYALPFDVSVQMLFYRLDLFEDKWIQRRFYEKYKEKLVVPKTFAEFDKISQFFSDSKNSLGKVKYGHSLANNTPVVATCDLMPRYREQLKMTHDEQLAFDLALEQYVTSCVSTDCKEDKWWGTLADEFATGETAMAIIFSSYASRITNRIHECHNFEMGVADVPGQQPLIGGGSLGITKGCKNIKNVLSYLEWLYSDEISQLVVCLGGIILNKKVISNRNLQELFPWLSQIESSIKLGNRLNFEGYKYAKEYEEELGLSIINYVKNR</sequence>
<reference evidence="5 6" key="1">
    <citation type="submission" date="2016-10" db="EMBL/GenBank/DDBJ databases">
        <authorList>
            <person name="de Groot N.N."/>
        </authorList>
    </citation>
    <scope>NUCLEOTIDE SEQUENCE [LARGE SCALE GENOMIC DNA]</scope>
    <source>
        <strain evidence="5 6">DSM 15827</strain>
    </source>
</reference>
<keyword evidence="2" id="KW-0238">DNA-binding</keyword>
<dbReference type="PROSITE" id="PS00356">
    <property type="entry name" value="HTH_LACI_1"/>
    <property type="match status" value="1"/>
</dbReference>
<dbReference type="Pfam" id="PF00356">
    <property type="entry name" value="LacI"/>
    <property type="match status" value="1"/>
</dbReference>
<dbReference type="InterPro" id="IPR006059">
    <property type="entry name" value="SBP"/>
</dbReference>
<evidence type="ECO:0000256" key="2">
    <source>
        <dbReference type="ARBA" id="ARBA00023125"/>
    </source>
</evidence>
<name>A0A1H9HVR4_9LACT</name>
<dbReference type="PANTHER" id="PTHR30146:SF24">
    <property type="entry name" value="XYLOSE OPERON REGULATORY PROTEIN"/>
    <property type="match status" value="1"/>
</dbReference>
<dbReference type="SUPFAM" id="SSF47413">
    <property type="entry name" value="lambda repressor-like DNA-binding domains"/>
    <property type="match status" value="1"/>
</dbReference>
<dbReference type="CDD" id="cd01392">
    <property type="entry name" value="HTH_LacI"/>
    <property type="match status" value="1"/>
</dbReference>
<evidence type="ECO:0000259" key="4">
    <source>
        <dbReference type="PROSITE" id="PS50932"/>
    </source>
</evidence>
<dbReference type="SUPFAM" id="SSF53850">
    <property type="entry name" value="Periplasmic binding protein-like II"/>
    <property type="match status" value="1"/>
</dbReference>
<dbReference type="PRINTS" id="PR00036">
    <property type="entry name" value="HTHLACI"/>
</dbReference>
<evidence type="ECO:0000313" key="6">
    <source>
        <dbReference type="Proteomes" id="UP000198556"/>
    </source>
</evidence>
<keyword evidence="3" id="KW-0804">Transcription</keyword>
<keyword evidence="1" id="KW-0805">Transcription regulation</keyword>
<dbReference type="SMART" id="SM00354">
    <property type="entry name" value="HTH_LACI"/>
    <property type="match status" value="1"/>
</dbReference>
<dbReference type="AlphaFoldDB" id="A0A1H9HVR4"/>
<dbReference type="EMBL" id="FOGF01000003">
    <property type="protein sequence ID" value="SEQ66434.1"/>
    <property type="molecule type" value="Genomic_DNA"/>
</dbReference>
<accession>A0A1H9HVR4</accession>
<feature type="domain" description="HTH lacI-type" evidence="4">
    <location>
        <begin position="2"/>
        <end position="56"/>
    </location>
</feature>
<evidence type="ECO:0000256" key="1">
    <source>
        <dbReference type="ARBA" id="ARBA00023015"/>
    </source>
</evidence>
<evidence type="ECO:0000256" key="3">
    <source>
        <dbReference type="ARBA" id="ARBA00023163"/>
    </source>
</evidence>
<keyword evidence="6" id="KW-1185">Reference proteome</keyword>
<dbReference type="Gene3D" id="1.10.260.40">
    <property type="entry name" value="lambda repressor-like DNA-binding domains"/>
    <property type="match status" value="1"/>
</dbReference>
<dbReference type="OrthoDB" id="3180992at2"/>
<dbReference type="RefSeq" id="WP_089745912.1">
    <property type="nucleotide sequence ID" value="NZ_FOGF01000003.1"/>
</dbReference>
<proteinExistence type="predicted"/>
<dbReference type="GO" id="GO:0003700">
    <property type="term" value="F:DNA-binding transcription factor activity"/>
    <property type="evidence" value="ECO:0007669"/>
    <property type="project" value="TreeGrafter"/>
</dbReference>
<evidence type="ECO:0000313" key="5">
    <source>
        <dbReference type="EMBL" id="SEQ66434.1"/>
    </source>
</evidence>
<organism evidence="5 6">
    <name type="scientific">Granulicatella balaenopterae</name>
    <dbReference type="NCBI Taxonomy" id="137733"/>
    <lineage>
        <taxon>Bacteria</taxon>
        <taxon>Bacillati</taxon>
        <taxon>Bacillota</taxon>
        <taxon>Bacilli</taxon>
        <taxon>Lactobacillales</taxon>
        <taxon>Carnobacteriaceae</taxon>
        <taxon>Granulicatella</taxon>
    </lineage>
</organism>
<protein>
    <submittedName>
        <fullName evidence="5">Regulatory protein, lacI family</fullName>
    </submittedName>
</protein>
<dbReference type="Pfam" id="PF13416">
    <property type="entry name" value="SBP_bac_8"/>
    <property type="match status" value="1"/>
</dbReference>
<dbReference type="Gene3D" id="3.40.190.10">
    <property type="entry name" value="Periplasmic binding protein-like II"/>
    <property type="match status" value="1"/>
</dbReference>
<dbReference type="PROSITE" id="PS50932">
    <property type="entry name" value="HTH_LACI_2"/>
    <property type="match status" value="1"/>
</dbReference>